<keyword evidence="4" id="KW-0808">Transferase</keyword>
<dbReference type="NCBIfam" id="NF001452">
    <property type="entry name" value="PRK00311.1"/>
    <property type="match status" value="1"/>
</dbReference>
<gene>
    <name evidence="7" type="ORF">PFR001_LOCUS243</name>
</gene>
<evidence type="ECO:0000256" key="2">
    <source>
        <dbReference type="ARBA" id="ARBA00008676"/>
    </source>
</evidence>
<evidence type="ECO:0000256" key="1">
    <source>
        <dbReference type="ARBA" id="ARBA00005033"/>
    </source>
</evidence>
<comment type="catalytic activity">
    <reaction evidence="5">
        <text>(6R)-5,10-methylene-5,6,7,8-tetrahydrofolate + 3-methyl-2-oxobutanoate + H2O = 2-dehydropantoate + (6S)-5,6,7,8-tetrahydrofolate</text>
        <dbReference type="Rhea" id="RHEA:11824"/>
        <dbReference type="ChEBI" id="CHEBI:11561"/>
        <dbReference type="ChEBI" id="CHEBI:11851"/>
        <dbReference type="ChEBI" id="CHEBI:15377"/>
        <dbReference type="ChEBI" id="CHEBI:15636"/>
        <dbReference type="ChEBI" id="CHEBI:57453"/>
        <dbReference type="EC" id="2.1.2.11"/>
    </reaction>
</comment>
<evidence type="ECO:0000256" key="5">
    <source>
        <dbReference type="ARBA" id="ARBA00049172"/>
    </source>
</evidence>
<feature type="compositionally biased region" description="Basic and acidic residues" evidence="6">
    <location>
        <begin position="364"/>
        <end position="374"/>
    </location>
</feature>
<dbReference type="CDD" id="cd06557">
    <property type="entry name" value="KPHMT-like"/>
    <property type="match status" value="1"/>
</dbReference>
<name>A0ABN8BVM5_9STRA</name>
<proteinExistence type="inferred from homology"/>
<dbReference type="Gene3D" id="3.20.20.60">
    <property type="entry name" value="Phosphoenolpyruvate-binding domains"/>
    <property type="match status" value="1"/>
</dbReference>
<dbReference type="EMBL" id="CAKLBC010000005">
    <property type="protein sequence ID" value="CAH0484483.1"/>
    <property type="molecule type" value="Genomic_DNA"/>
</dbReference>
<comment type="similarity">
    <text evidence="2">Belongs to the PanB family.</text>
</comment>
<evidence type="ECO:0000256" key="6">
    <source>
        <dbReference type="SAM" id="MobiDB-lite"/>
    </source>
</evidence>
<evidence type="ECO:0000313" key="7">
    <source>
        <dbReference type="EMBL" id="CAH0484483.1"/>
    </source>
</evidence>
<evidence type="ECO:0000256" key="4">
    <source>
        <dbReference type="ARBA" id="ARBA00022679"/>
    </source>
</evidence>
<dbReference type="SUPFAM" id="SSF51621">
    <property type="entry name" value="Phosphoenolpyruvate/pyruvate domain"/>
    <property type="match status" value="1"/>
</dbReference>
<dbReference type="EC" id="2.1.2.11" evidence="3"/>
<dbReference type="Proteomes" id="UP001157938">
    <property type="component" value="Unassembled WGS sequence"/>
</dbReference>
<evidence type="ECO:0000256" key="3">
    <source>
        <dbReference type="ARBA" id="ARBA00012618"/>
    </source>
</evidence>
<dbReference type="Pfam" id="PF02548">
    <property type="entry name" value="Pantoate_transf"/>
    <property type="match status" value="1"/>
</dbReference>
<keyword evidence="8" id="KW-1185">Reference proteome</keyword>
<protein>
    <recommendedName>
        <fullName evidence="3">3-methyl-2-oxobutanoate hydroxymethyltransferase</fullName>
        <ecNumber evidence="3">2.1.2.11</ecNumber>
    </recommendedName>
</protein>
<dbReference type="InterPro" id="IPR003700">
    <property type="entry name" value="Pantoate_hydroxy_MeTrfase"/>
</dbReference>
<reference evidence="7 8" key="1">
    <citation type="submission" date="2021-11" db="EMBL/GenBank/DDBJ databases">
        <authorList>
            <person name="Islam A."/>
            <person name="Islam S."/>
            <person name="Flora M.S."/>
            <person name="Rahman M."/>
            <person name="Ziaur R.M."/>
            <person name="Epstein J.H."/>
            <person name="Hassan M."/>
            <person name="Klassen M."/>
            <person name="Woodard K."/>
            <person name="Webb A."/>
            <person name="Webby R.J."/>
            <person name="El Zowalaty M.E."/>
        </authorList>
    </citation>
    <scope>NUCLEOTIDE SEQUENCE [LARGE SCALE GENOMIC DNA]</scope>
    <source>
        <strain evidence="7">Pf1</strain>
    </source>
</reference>
<dbReference type="PANTHER" id="PTHR20881:SF0">
    <property type="entry name" value="3-METHYL-2-OXOBUTANOATE HYDROXYMETHYLTRANSFERASE"/>
    <property type="match status" value="1"/>
</dbReference>
<sequence>MPINILKSADMMHVVTSAINRSIALHRRHLVVSTAMRHLSKQSSSSSSSSFYNAESVARTLKLLERRKVTTLDMGIFKRKKKPITMVTAYDYPSAMHVDLAGFDVLLVGDSLGMVELGMDTTLPVTLQDMIHHTQAVKRGATRPLVVTDMPFGTCEGAPFDSLKNAQRLMKEGGADCVKIEGGKERAKTIKTIVDGGIAVMGHIGLRPQHISVMGGFRAQGRTASQARMIIEDALAVQKAGAFAVVIECVPSPVAKAVTEMLKIPTIGIGAGPETDGQVLVFHDLLGMLQHPHHAQFVPKFCKQYADVGKQIRIGLENYRDDVENGRFSNEAFSPYKMSEEETQKLHDMIAKEYNQENSDGNDDVMHSEVTKVY</sequence>
<dbReference type="InterPro" id="IPR015813">
    <property type="entry name" value="Pyrv/PenolPyrv_kinase-like_dom"/>
</dbReference>
<evidence type="ECO:0000313" key="8">
    <source>
        <dbReference type="Proteomes" id="UP001157938"/>
    </source>
</evidence>
<dbReference type="PANTHER" id="PTHR20881">
    <property type="entry name" value="3-METHYL-2-OXOBUTANOATE HYDROXYMETHYLTRANSFERASE"/>
    <property type="match status" value="1"/>
</dbReference>
<comment type="pathway">
    <text evidence="1">Cofactor biosynthesis; (R)-pantothenate biosynthesis; (R)-pantoate from 3-methyl-2-oxobutanoate: step 1/2.</text>
</comment>
<organism evidence="7 8">
    <name type="scientific">Peronospora farinosa</name>
    <dbReference type="NCBI Taxonomy" id="134698"/>
    <lineage>
        <taxon>Eukaryota</taxon>
        <taxon>Sar</taxon>
        <taxon>Stramenopiles</taxon>
        <taxon>Oomycota</taxon>
        <taxon>Peronosporomycetes</taxon>
        <taxon>Peronosporales</taxon>
        <taxon>Peronosporaceae</taxon>
        <taxon>Peronospora</taxon>
    </lineage>
</organism>
<feature type="region of interest" description="Disordered" evidence="6">
    <location>
        <begin position="355"/>
        <end position="374"/>
    </location>
</feature>
<accession>A0ABN8BVM5</accession>
<dbReference type="HAMAP" id="MF_00156">
    <property type="entry name" value="PanB"/>
    <property type="match status" value="1"/>
</dbReference>
<comment type="caution">
    <text evidence="7">The sequence shown here is derived from an EMBL/GenBank/DDBJ whole genome shotgun (WGS) entry which is preliminary data.</text>
</comment>
<dbReference type="NCBIfam" id="TIGR00222">
    <property type="entry name" value="panB"/>
    <property type="match status" value="1"/>
</dbReference>
<dbReference type="InterPro" id="IPR040442">
    <property type="entry name" value="Pyrv_kinase-like_dom_sf"/>
</dbReference>